<sequence length="135" mass="14596">MTANFSLITHAAQRHADELLKAGQIVIFAGGTGCPFFSTDTAAALRAAQIKADMLLLAKDVDGVYDKDPKCNGDACKFDELTYGELLSRGLHATDLTAITLCKECSLELIVFDLNDPQNIVRAAEGEKLGTRIHR</sequence>
<dbReference type="EC" id="2.7.4.22" evidence="3"/>
<evidence type="ECO:0000256" key="1">
    <source>
        <dbReference type="ARBA" id="ARBA00004791"/>
    </source>
</evidence>
<evidence type="ECO:0000256" key="2">
    <source>
        <dbReference type="ARBA" id="ARBA00007614"/>
    </source>
</evidence>
<protein>
    <recommendedName>
        <fullName evidence="3">UMP kinase</fullName>
        <ecNumber evidence="3">2.7.4.22</ecNumber>
    </recommendedName>
    <alternativeName>
        <fullName evidence="9">Uridine monophosphate kinase</fullName>
    </alternativeName>
</protein>
<evidence type="ECO:0000256" key="5">
    <source>
        <dbReference type="ARBA" id="ARBA00022741"/>
    </source>
</evidence>
<keyword evidence="8" id="KW-0665">Pyrimidine biosynthesis</keyword>
<keyword evidence="4 11" id="KW-0808">Transferase</keyword>
<gene>
    <name evidence="11" type="primary">pyrH_47</name>
    <name evidence="11" type="ORF">SDC9_192360</name>
</gene>
<dbReference type="SUPFAM" id="SSF53633">
    <property type="entry name" value="Carbamate kinase-like"/>
    <property type="match status" value="1"/>
</dbReference>
<evidence type="ECO:0000256" key="7">
    <source>
        <dbReference type="ARBA" id="ARBA00022840"/>
    </source>
</evidence>
<keyword evidence="5" id="KW-0547">Nucleotide-binding</keyword>
<dbReference type="InterPro" id="IPR036393">
    <property type="entry name" value="AceGlu_kinase-like_sf"/>
</dbReference>
<organism evidence="11">
    <name type="scientific">bioreactor metagenome</name>
    <dbReference type="NCBI Taxonomy" id="1076179"/>
    <lineage>
        <taxon>unclassified sequences</taxon>
        <taxon>metagenomes</taxon>
        <taxon>ecological metagenomes</taxon>
    </lineage>
</organism>
<dbReference type="Gene3D" id="3.40.1160.10">
    <property type="entry name" value="Acetylglutamate kinase-like"/>
    <property type="match status" value="1"/>
</dbReference>
<proteinExistence type="inferred from homology"/>
<dbReference type="InterPro" id="IPR001048">
    <property type="entry name" value="Asp/Glu/Uridylate_kinase"/>
</dbReference>
<dbReference type="AlphaFoldDB" id="A0A645IBI7"/>
<dbReference type="GO" id="GO:0006225">
    <property type="term" value="P:UDP biosynthetic process"/>
    <property type="evidence" value="ECO:0007669"/>
    <property type="project" value="TreeGrafter"/>
</dbReference>
<evidence type="ECO:0000313" key="11">
    <source>
        <dbReference type="EMBL" id="MPN44793.1"/>
    </source>
</evidence>
<dbReference type="GO" id="GO:0005524">
    <property type="term" value="F:ATP binding"/>
    <property type="evidence" value="ECO:0007669"/>
    <property type="project" value="UniProtKB-KW"/>
</dbReference>
<evidence type="ECO:0000256" key="6">
    <source>
        <dbReference type="ARBA" id="ARBA00022777"/>
    </source>
</evidence>
<dbReference type="EMBL" id="VSSQ01104199">
    <property type="protein sequence ID" value="MPN44793.1"/>
    <property type="molecule type" value="Genomic_DNA"/>
</dbReference>
<evidence type="ECO:0000259" key="10">
    <source>
        <dbReference type="Pfam" id="PF00696"/>
    </source>
</evidence>
<keyword evidence="6 11" id="KW-0418">Kinase</keyword>
<dbReference type="PANTHER" id="PTHR42833:SF4">
    <property type="entry name" value="URIDYLATE KINASE PUMPKIN, CHLOROPLASTIC"/>
    <property type="match status" value="1"/>
</dbReference>
<dbReference type="PANTHER" id="PTHR42833">
    <property type="entry name" value="URIDYLATE KINASE"/>
    <property type="match status" value="1"/>
</dbReference>
<dbReference type="GO" id="GO:0033862">
    <property type="term" value="F:UMP kinase activity"/>
    <property type="evidence" value="ECO:0007669"/>
    <property type="project" value="UniProtKB-EC"/>
</dbReference>
<reference evidence="11" key="1">
    <citation type="submission" date="2019-08" db="EMBL/GenBank/DDBJ databases">
        <authorList>
            <person name="Kucharzyk K."/>
            <person name="Murdoch R.W."/>
            <person name="Higgins S."/>
            <person name="Loffler F."/>
        </authorList>
    </citation>
    <scope>NUCLEOTIDE SEQUENCE</scope>
</reference>
<evidence type="ECO:0000256" key="9">
    <source>
        <dbReference type="ARBA" id="ARBA00032092"/>
    </source>
</evidence>
<comment type="caution">
    <text evidence="11">The sequence shown here is derived from an EMBL/GenBank/DDBJ whole genome shotgun (WGS) entry which is preliminary data.</text>
</comment>
<keyword evidence="7" id="KW-0067">ATP-binding</keyword>
<comment type="pathway">
    <text evidence="1">Pyrimidine metabolism; CTP biosynthesis via de novo pathway; UDP from UMP (UMPK route): step 1/1.</text>
</comment>
<dbReference type="Pfam" id="PF00696">
    <property type="entry name" value="AA_kinase"/>
    <property type="match status" value="1"/>
</dbReference>
<accession>A0A645IBI7</accession>
<evidence type="ECO:0000256" key="4">
    <source>
        <dbReference type="ARBA" id="ARBA00022679"/>
    </source>
</evidence>
<comment type="similarity">
    <text evidence="2">Belongs to the UMP kinase family.</text>
</comment>
<name>A0A645IBI7_9ZZZZ</name>
<evidence type="ECO:0000256" key="8">
    <source>
        <dbReference type="ARBA" id="ARBA00022975"/>
    </source>
</evidence>
<feature type="domain" description="Aspartate/glutamate/uridylate kinase" evidence="10">
    <location>
        <begin position="9"/>
        <end position="113"/>
    </location>
</feature>
<evidence type="ECO:0000256" key="3">
    <source>
        <dbReference type="ARBA" id="ARBA00012899"/>
    </source>
</evidence>